<keyword evidence="1" id="KW-1133">Transmembrane helix</keyword>
<dbReference type="AlphaFoldDB" id="A0A9Q3W462"/>
<accession>A0A9Q3W462</accession>
<feature type="transmembrane region" description="Helical" evidence="1">
    <location>
        <begin position="7"/>
        <end position="28"/>
    </location>
</feature>
<evidence type="ECO:0000313" key="2">
    <source>
        <dbReference type="EMBL" id="MCE7508893.1"/>
    </source>
</evidence>
<keyword evidence="1" id="KW-0812">Transmembrane</keyword>
<proteinExistence type="predicted"/>
<evidence type="ECO:0000256" key="1">
    <source>
        <dbReference type="SAM" id="Phobius"/>
    </source>
</evidence>
<reference evidence="2" key="1">
    <citation type="submission" date="2022-01" db="EMBL/GenBank/DDBJ databases">
        <authorList>
            <person name="Karlyshev A.V."/>
            <person name="Jaspars M."/>
        </authorList>
    </citation>
    <scope>NUCLEOTIDE SEQUENCE</scope>
    <source>
        <strain evidence="2">AGSA3-2</strain>
    </source>
</reference>
<protein>
    <submittedName>
        <fullName evidence="2">Uncharacterized protein</fullName>
    </submittedName>
</protein>
<keyword evidence="1" id="KW-0472">Membrane</keyword>
<sequence>MDIGSDQFSNLLACVSLVISGILAVLYVRDRRHVKFTIANDYINQLLQWHHSVIEILTELRLRQFSGYEDERQSLLIELSAYIEKGRFFFPNINPGEHGVDKPPAYRGYRNIGLDFLVASYNLHHKPSSSSLNEKAEQLQRLFTSVVYEIINPGERLETIRELTDRYFVKGLSVEDLQEPGQLSAVSHMWDRPAKST</sequence>
<dbReference type="EMBL" id="JAJVKT010000010">
    <property type="protein sequence ID" value="MCE7508893.1"/>
    <property type="molecule type" value="Genomic_DNA"/>
</dbReference>
<gene>
    <name evidence="2" type="ORF">LZG35_09615</name>
</gene>
<dbReference type="RefSeq" id="WP_233916961.1">
    <property type="nucleotide sequence ID" value="NZ_JAJVKS010000002.1"/>
</dbReference>
<dbReference type="Proteomes" id="UP001107961">
    <property type="component" value="Unassembled WGS sequence"/>
</dbReference>
<keyword evidence="3" id="KW-1185">Reference proteome</keyword>
<organism evidence="2 3">
    <name type="scientific">Alloalcanivorax xenomutans</name>
    <dbReference type="NCBI Taxonomy" id="1094342"/>
    <lineage>
        <taxon>Bacteria</taxon>
        <taxon>Pseudomonadati</taxon>
        <taxon>Pseudomonadota</taxon>
        <taxon>Gammaproteobacteria</taxon>
        <taxon>Oceanospirillales</taxon>
        <taxon>Alcanivoracaceae</taxon>
        <taxon>Alloalcanivorax</taxon>
    </lineage>
</organism>
<comment type="caution">
    <text evidence="2">The sequence shown here is derived from an EMBL/GenBank/DDBJ whole genome shotgun (WGS) entry which is preliminary data.</text>
</comment>
<name>A0A9Q3W462_9GAMM</name>
<evidence type="ECO:0000313" key="3">
    <source>
        <dbReference type="Proteomes" id="UP001107961"/>
    </source>
</evidence>